<keyword evidence="7" id="KW-0472">Membrane</keyword>
<sequence length="424" mass="42446">MKISRTLATAVAAAVTTPALLLSVTPAFADGKPAAQTAKRPTIAELEKAAAEAQKAYDKAAADESAARKALTDLDSAPAMVALKTAQKDADEAARVKAAADQELADAKTWQNALPATASPVDKDLAAQRVAKAEAAVTAADTANATAAGKLATAKKAADRAQSAAQAELDRAKGATAKALADKKAADKALADAKATGGEGGTGGQGGKCSQDMGLTAVLNGFPSQIAAGSSADFSVRVTNGTGKQLDRLWPFVYAYVNGKGGGKDIDKLVHLQWSDAGSNGWKDLPLNQAGPVTDLAAGKSADVKLRLKVDGSTPLGRADLFVAADYRNADGACGGTPSQARYEFDVLAAGAKPTKTGESKPSTAPRPQGGAAATPLSATAPESGALAETGSSSALPQLALSGGAVVLGAGAIALVRRRKAAQH</sequence>
<reference evidence="10" key="1">
    <citation type="submission" date="2024-05" db="EMBL/GenBank/DDBJ databases">
        <title>Whole genome shotgun sequence of Streptomyces violascens NBRC 12920.</title>
        <authorList>
            <person name="Komaki H."/>
            <person name="Tamura T."/>
        </authorList>
    </citation>
    <scope>NUCLEOTIDE SEQUENCE</scope>
    <source>
        <strain evidence="10">NBRC 12920</strain>
    </source>
</reference>
<dbReference type="RefSeq" id="WP_189961461.1">
    <property type="nucleotide sequence ID" value="NZ_BMUA01000003.1"/>
</dbReference>
<feature type="transmembrane region" description="Helical" evidence="7">
    <location>
        <begin position="399"/>
        <end position="416"/>
    </location>
</feature>
<keyword evidence="5" id="KW-0175">Coiled coil</keyword>
<feature type="signal peptide" evidence="8">
    <location>
        <begin position="1"/>
        <end position="29"/>
    </location>
</feature>
<keyword evidence="7" id="KW-0812">Transmembrane</keyword>
<feature type="coiled-coil region" evidence="5">
    <location>
        <begin position="43"/>
        <end position="103"/>
    </location>
</feature>
<keyword evidence="4" id="KW-0572">Peptidoglycan-anchor</keyword>
<dbReference type="EMBL" id="BNDY01000015">
    <property type="protein sequence ID" value="GHI39768.1"/>
    <property type="molecule type" value="Genomic_DNA"/>
</dbReference>
<feature type="chain" id="PRO_5046692926" description="Gram-positive cocci surface proteins LPxTG domain-containing protein" evidence="8">
    <location>
        <begin position="30"/>
        <end position="424"/>
    </location>
</feature>
<evidence type="ECO:0000256" key="6">
    <source>
        <dbReference type="SAM" id="MobiDB-lite"/>
    </source>
</evidence>
<evidence type="ECO:0000256" key="1">
    <source>
        <dbReference type="ARBA" id="ARBA00022512"/>
    </source>
</evidence>
<name>A0ABQ3QR95_9ACTN</name>
<protein>
    <recommendedName>
        <fullName evidence="9">Gram-positive cocci surface proteins LPxTG domain-containing protein</fullName>
    </recommendedName>
</protein>
<accession>A0ABQ3QR95</accession>
<feature type="region of interest" description="Disordered" evidence="6">
    <location>
        <begin position="353"/>
        <end position="393"/>
    </location>
</feature>
<keyword evidence="11" id="KW-1185">Reference proteome</keyword>
<comment type="caution">
    <text evidence="10">The sequence shown here is derived from an EMBL/GenBank/DDBJ whole genome shotgun (WGS) entry which is preliminary data.</text>
</comment>
<keyword evidence="1" id="KW-0134">Cell wall</keyword>
<evidence type="ECO:0000259" key="9">
    <source>
        <dbReference type="PROSITE" id="PS50847"/>
    </source>
</evidence>
<evidence type="ECO:0000313" key="10">
    <source>
        <dbReference type="EMBL" id="GHI39768.1"/>
    </source>
</evidence>
<keyword evidence="2" id="KW-0964">Secreted</keyword>
<dbReference type="PROSITE" id="PS50847">
    <property type="entry name" value="GRAM_POS_ANCHORING"/>
    <property type="match status" value="1"/>
</dbReference>
<proteinExistence type="predicted"/>
<evidence type="ECO:0000313" key="11">
    <source>
        <dbReference type="Proteomes" id="UP001050808"/>
    </source>
</evidence>
<keyword evidence="7" id="KW-1133">Transmembrane helix</keyword>
<organism evidence="10 11">
    <name type="scientific">Streptomyces violascens</name>
    <dbReference type="NCBI Taxonomy" id="67381"/>
    <lineage>
        <taxon>Bacteria</taxon>
        <taxon>Bacillati</taxon>
        <taxon>Actinomycetota</taxon>
        <taxon>Actinomycetes</taxon>
        <taxon>Kitasatosporales</taxon>
        <taxon>Streptomycetaceae</taxon>
        <taxon>Streptomyces</taxon>
    </lineage>
</organism>
<evidence type="ECO:0000256" key="3">
    <source>
        <dbReference type="ARBA" id="ARBA00022729"/>
    </source>
</evidence>
<dbReference type="InterPro" id="IPR019931">
    <property type="entry name" value="LPXTG_anchor"/>
</dbReference>
<evidence type="ECO:0000256" key="8">
    <source>
        <dbReference type="SAM" id="SignalP"/>
    </source>
</evidence>
<gene>
    <name evidence="10" type="ORF">Sviol_41760</name>
</gene>
<feature type="domain" description="Gram-positive cocci surface proteins LPxTG" evidence="9">
    <location>
        <begin position="387"/>
        <end position="424"/>
    </location>
</feature>
<evidence type="ECO:0000256" key="4">
    <source>
        <dbReference type="ARBA" id="ARBA00023088"/>
    </source>
</evidence>
<keyword evidence="3 8" id="KW-0732">Signal</keyword>
<evidence type="ECO:0000256" key="5">
    <source>
        <dbReference type="SAM" id="Coils"/>
    </source>
</evidence>
<evidence type="ECO:0000256" key="2">
    <source>
        <dbReference type="ARBA" id="ARBA00022525"/>
    </source>
</evidence>
<evidence type="ECO:0000256" key="7">
    <source>
        <dbReference type="SAM" id="Phobius"/>
    </source>
</evidence>
<dbReference type="Proteomes" id="UP001050808">
    <property type="component" value="Unassembled WGS sequence"/>
</dbReference>